<proteinExistence type="predicted"/>
<accession>A0A7S2AKU3</accession>
<dbReference type="AlphaFoldDB" id="A0A7S2AKU3"/>
<organism evidence="1">
    <name type="scientific">Octactis speculum</name>
    <dbReference type="NCBI Taxonomy" id="3111310"/>
    <lineage>
        <taxon>Eukaryota</taxon>
        <taxon>Sar</taxon>
        <taxon>Stramenopiles</taxon>
        <taxon>Ochrophyta</taxon>
        <taxon>Dictyochophyceae</taxon>
        <taxon>Dictyochales</taxon>
        <taxon>Dictyochaceae</taxon>
        <taxon>Octactis</taxon>
    </lineage>
</organism>
<reference evidence="1" key="1">
    <citation type="submission" date="2021-01" db="EMBL/GenBank/DDBJ databases">
        <authorList>
            <person name="Corre E."/>
            <person name="Pelletier E."/>
            <person name="Niang G."/>
            <person name="Scheremetjew M."/>
            <person name="Finn R."/>
            <person name="Kale V."/>
            <person name="Holt S."/>
            <person name="Cochrane G."/>
            <person name="Meng A."/>
            <person name="Brown T."/>
            <person name="Cohen L."/>
        </authorList>
    </citation>
    <scope>NUCLEOTIDE SEQUENCE</scope>
    <source>
        <strain evidence="1">CCMP1381</strain>
    </source>
</reference>
<name>A0A7S2AKU3_9STRA</name>
<protein>
    <submittedName>
        <fullName evidence="1">Uncharacterized protein</fullName>
    </submittedName>
</protein>
<gene>
    <name evidence="1" type="ORF">DSPE1174_LOCUS975</name>
</gene>
<sequence>MEFRLFVQLWGSLGVTEVDGVFQFIFLSARGCGDGYIFLLYTCGCKHGKKCLGYRLWLRIKLRTIIPSFQKNIGVVSLFFVIRIVAEVYGERHHNFGVP</sequence>
<dbReference type="EMBL" id="HBGS01001830">
    <property type="protein sequence ID" value="CAD9370836.1"/>
    <property type="molecule type" value="Transcribed_RNA"/>
</dbReference>
<evidence type="ECO:0000313" key="1">
    <source>
        <dbReference type="EMBL" id="CAD9370836.1"/>
    </source>
</evidence>